<keyword evidence="4" id="KW-1185">Reference proteome</keyword>
<dbReference type="InterPro" id="IPR011990">
    <property type="entry name" value="TPR-like_helical_dom_sf"/>
</dbReference>
<feature type="chain" id="PRO_5037662246" evidence="2">
    <location>
        <begin position="36"/>
        <end position="595"/>
    </location>
</feature>
<dbReference type="PANTHER" id="PTHR12558">
    <property type="entry name" value="CELL DIVISION CYCLE 16,23,27"/>
    <property type="match status" value="1"/>
</dbReference>
<feature type="repeat" description="TPR" evidence="1">
    <location>
        <begin position="66"/>
        <end position="99"/>
    </location>
</feature>
<comment type="caution">
    <text evidence="3">The sequence shown here is derived from an EMBL/GenBank/DDBJ whole genome shotgun (WGS) entry which is preliminary data.</text>
</comment>
<evidence type="ECO:0000256" key="1">
    <source>
        <dbReference type="PROSITE-ProRule" id="PRU00339"/>
    </source>
</evidence>
<dbReference type="Pfam" id="PF13414">
    <property type="entry name" value="TPR_11"/>
    <property type="match status" value="1"/>
</dbReference>
<dbReference type="PROSITE" id="PS50293">
    <property type="entry name" value="TPR_REGION"/>
    <property type="match status" value="1"/>
</dbReference>
<organism evidence="3 4">
    <name type="scientific">Pelagibius litoralis</name>
    <dbReference type="NCBI Taxonomy" id="374515"/>
    <lineage>
        <taxon>Bacteria</taxon>
        <taxon>Pseudomonadati</taxon>
        <taxon>Pseudomonadota</taxon>
        <taxon>Alphaproteobacteria</taxon>
        <taxon>Rhodospirillales</taxon>
        <taxon>Rhodovibrionaceae</taxon>
        <taxon>Pelagibius</taxon>
    </lineage>
</organism>
<keyword evidence="2" id="KW-0732">Signal</keyword>
<dbReference type="PANTHER" id="PTHR12558:SF13">
    <property type="entry name" value="CELL DIVISION CYCLE PROTEIN 27 HOMOLOG"/>
    <property type="match status" value="1"/>
</dbReference>
<dbReference type="SMART" id="SM00028">
    <property type="entry name" value="TPR"/>
    <property type="match status" value="7"/>
</dbReference>
<accession>A0A967F235</accession>
<name>A0A967F235_9PROT</name>
<feature type="signal peptide" evidence="2">
    <location>
        <begin position="1"/>
        <end position="35"/>
    </location>
</feature>
<dbReference type="Pfam" id="PF14559">
    <property type="entry name" value="TPR_19"/>
    <property type="match status" value="1"/>
</dbReference>
<protein>
    <submittedName>
        <fullName evidence="3">Tetratricopeptide repeat protein</fullName>
    </submittedName>
</protein>
<dbReference type="Pfam" id="PF13432">
    <property type="entry name" value="TPR_16"/>
    <property type="match status" value="1"/>
</dbReference>
<dbReference type="Gene3D" id="1.25.40.10">
    <property type="entry name" value="Tetratricopeptide repeat domain"/>
    <property type="match status" value="3"/>
</dbReference>
<keyword evidence="1" id="KW-0802">TPR repeat</keyword>
<dbReference type="InterPro" id="IPR019734">
    <property type="entry name" value="TPR_rpt"/>
</dbReference>
<reference evidence="3" key="1">
    <citation type="submission" date="2020-03" db="EMBL/GenBank/DDBJ databases">
        <title>Genome of Pelagibius litoralis DSM 21314T.</title>
        <authorList>
            <person name="Wang G."/>
        </authorList>
    </citation>
    <scope>NUCLEOTIDE SEQUENCE</scope>
    <source>
        <strain evidence="3">DSM 21314</strain>
    </source>
</reference>
<sequence>MSQVRPITQRVTRWGHWPKTAVAALVVGLVPAACGAEPPVQRADLSVQLVSAELPQRASTPTIASPYGAYLAGLVAKRDGDLESAADYMIQALRYDPDNPEVLLPALELAAATGRQDEAAGLAQRVIAVQPENPVANLVLTVEAARSGDMQRADEILAMQPERGINQILVPMLRAWVKTGEGDPDGGLERLSVLEGERGFAVLHGLHAALINEVGGRSETAATGYETLLSTTGRPTLRLTWLAGSFFERNGQQARALEVYRDFVSSNPGSDILAPMLENAEKGVTSPVEVTKATDGMAEVLFHIASLLSQESATDAALVHLYQAIALRPDFTLARVLLGEILQNQGRGFDAIAAYRSIPEDSLFGWVVRLRVAEELQALEEVDLALTELDDLAAERPGSYEPLFRKGNLLRAEERFEEAVVAYDDAVDRLSEILPRHWSLLYFRGIALERSDQWERAEADFLNALGLQPEQPYVMNYLAYSWVEKKKNLDEAEAMLVRAVKLRPRDGYIVDSLGWVYYRLGRYEEAVVQLEKAVELRPQDPVINDHLGDALWRVGRRIEARFQWNRSLSLDPEADQIPIIEKKIKDGMDALPQDI</sequence>
<proteinExistence type="predicted"/>
<feature type="repeat" description="TPR" evidence="1">
    <location>
        <begin position="507"/>
        <end position="540"/>
    </location>
</feature>
<gene>
    <name evidence="3" type="ORF">HBA54_23765</name>
</gene>
<dbReference type="AlphaFoldDB" id="A0A967F235"/>
<dbReference type="PROSITE" id="PS50005">
    <property type="entry name" value="TPR"/>
    <property type="match status" value="2"/>
</dbReference>
<dbReference type="RefSeq" id="WP_167229425.1">
    <property type="nucleotide sequence ID" value="NZ_JAAQPH010000024.1"/>
</dbReference>
<dbReference type="Pfam" id="PF13174">
    <property type="entry name" value="TPR_6"/>
    <property type="match status" value="1"/>
</dbReference>
<dbReference type="SUPFAM" id="SSF48452">
    <property type="entry name" value="TPR-like"/>
    <property type="match status" value="2"/>
</dbReference>
<dbReference type="Proteomes" id="UP000761264">
    <property type="component" value="Unassembled WGS sequence"/>
</dbReference>
<evidence type="ECO:0000256" key="2">
    <source>
        <dbReference type="SAM" id="SignalP"/>
    </source>
</evidence>
<evidence type="ECO:0000313" key="4">
    <source>
        <dbReference type="Proteomes" id="UP000761264"/>
    </source>
</evidence>
<evidence type="ECO:0000313" key="3">
    <source>
        <dbReference type="EMBL" id="NIA71614.1"/>
    </source>
</evidence>
<dbReference type="EMBL" id="JAAQPH010000024">
    <property type="protein sequence ID" value="NIA71614.1"/>
    <property type="molecule type" value="Genomic_DNA"/>
</dbReference>